<reference evidence="2 3" key="1">
    <citation type="journal article" date="2017" name="Nat. Ecol. Evol.">
        <title>Scallop genome provides insights into evolution of bilaterian karyotype and development.</title>
        <authorList>
            <person name="Wang S."/>
            <person name="Zhang J."/>
            <person name="Jiao W."/>
            <person name="Li J."/>
            <person name="Xun X."/>
            <person name="Sun Y."/>
            <person name="Guo X."/>
            <person name="Huan P."/>
            <person name="Dong B."/>
            <person name="Zhang L."/>
            <person name="Hu X."/>
            <person name="Sun X."/>
            <person name="Wang J."/>
            <person name="Zhao C."/>
            <person name="Wang Y."/>
            <person name="Wang D."/>
            <person name="Huang X."/>
            <person name="Wang R."/>
            <person name="Lv J."/>
            <person name="Li Y."/>
            <person name="Zhang Z."/>
            <person name="Liu B."/>
            <person name="Lu W."/>
            <person name="Hui Y."/>
            <person name="Liang J."/>
            <person name="Zhou Z."/>
            <person name="Hou R."/>
            <person name="Li X."/>
            <person name="Liu Y."/>
            <person name="Li H."/>
            <person name="Ning X."/>
            <person name="Lin Y."/>
            <person name="Zhao L."/>
            <person name="Xing Q."/>
            <person name="Dou J."/>
            <person name="Li Y."/>
            <person name="Mao J."/>
            <person name="Guo H."/>
            <person name="Dou H."/>
            <person name="Li T."/>
            <person name="Mu C."/>
            <person name="Jiang W."/>
            <person name="Fu Q."/>
            <person name="Fu X."/>
            <person name="Miao Y."/>
            <person name="Liu J."/>
            <person name="Yu Q."/>
            <person name="Li R."/>
            <person name="Liao H."/>
            <person name="Li X."/>
            <person name="Kong Y."/>
            <person name="Jiang Z."/>
            <person name="Chourrout D."/>
            <person name="Li R."/>
            <person name="Bao Z."/>
        </authorList>
    </citation>
    <scope>NUCLEOTIDE SEQUENCE [LARGE SCALE GENOMIC DNA]</scope>
    <source>
        <strain evidence="2 3">PY_sf001</strain>
    </source>
</reference>
<dbReference type="Proteomes" id="UP000242188">
    <property type="component" value="Unassembled WGS sequence"/>
</dbReference>
<keyword evidence="3" id="KW-1185">Reference proteome</keyword>
<evidence type="ECO:0000313" key="2">
    <source>
        <dbReference type="EMBL" id="OWF53815.1"/>
    </source>
</evidence>
<organism evidence="2 3">
    <name type="scientific">Mizuhopecten yessoensis</name>
    <name type="common">Japanese scallop</name>
    <name type="synonym">Patinopecten yessoensis</name>
    <dbReference type="NCBI Taxonomy" id="6573"/>
    <lineage>
        <taxon>Eukaryota</taxon>
        <taxon>Metazoa</taxon>
        <taxon>Spiralia</taxon>
        <taxon>Lophotrochozoa</taxon>
        <taxon>Mollusca</taxon>
        <taxon>Bivalvia</taxon>
        <taxon>Autobranchia</taxon>
        <taxon>Pteriomorphia</taxon>
        <taxon>Pectinida</taxon>
        <taxon>Pectinoidea</taxon>
        <taxon>Pectinidae</taxon>
        <taxon>Mizuhopecten</taxon>
    </lineage>
</organism>
<dbReference type="AlphaFoldDB" id="A0A210QYP7"/>
<dbReference type="EMBL" id="NEDP02001206">
    <property type="protein sequence ID" value="OWF53815.1"/>
    <property type="molecule type" value="Genomic_DNA"/>
</dbReference>
<proteinExistence type="predicted"/>
<accession>A0A210QYP7</accession>
<feature type="compositionally biased region" description="Basic residues" evidence="1">
    <location>
        <begin position="21"/>
        <end position="33"/>
    </location>
</feature>
<feature type="region of interest" description="Disordered" evidence="1">
    <location>
        <begin position="19"/>
        <end position="53"/>
    </location>
</feature>
<evidence type="ECO:0000313" key="3">
    <source>
        <dbReference type="Proteomes" id="UP000242188"/>
    </source>
</evidence>
<name>A0A210QYP7_MIZYE</name>
<protein>
    <submittedName>
        <fullName evidence="2">Uncharacterized protein</fullName>
    </submittedName>
</protein>
<evidence type="ECO:0000256" key="1">
    <source>
        <dbReference type="SAM" id="MobiDB-lite"/>
    </source>
</evidence>
<comment type="caution">
    <text evidence="2">The sequence shown here is derived from an EMBL/GenBank/DDBJ whole genome shotgun (WGS) entry which is preliminary data.</text>
</comment>
<sequence length="53" mass="6401">MDKLYKEYVYHPSDPKMTVIKYKRRERKNKQKIPQRDKEAEPEGVLSDAADNY</sequence>
<gene>
    <name evidence="2" type="ORF">KP79_PYT22466</name>
</gene>